<dbReference type="SUPFAM" id="SSF53850">
    <property type="entry name" value="Periplasmic binding protein-like II"/>
    <property type="match status" value="1"/>
</dbReference>
<dbReference type="InterPro" id="IPR030678">
    <property type="entry name" value="Peptide/Ni-bd"/>
</dbReference>
<dbReference type="Gene3D" id="3.40.190.10">
    <property type="entry name" value="Periplasmic binding protein-like II"/>
    <property type="match status" value="1"/>
</dbReference>
<evidence type="ECO:0000259" key="5">
    <source>
        <dbReference type="Pfam" id="PF00496"/>
    </source>
</evidence>
<reference evidence="6 7" key="1">
    <citation type="journal article" name="Front. Microbiol.">
        <title>Sugar Metabolism of the First Thermophilic Planctomycete Thermogutta terrifontis: Comparative Genomic and Transcriptomic Approaches.</title>
        <authorList>
            <person name="Elcheninov A.G."/>
            <person name="Menzel P."/>
            <person name="Gudbergsdottir S.R."/>
            <person name="Slesarev A.I."/>
            <person name="Kadnikov V.V."/>
            <person name="Krogh A."/>
            <person name="Bonch-Osmolovskaya E.A."/>
            <person name="Peng X."/>
            <person name="Kublanov I.V."/>
        </authorList>
    </citation>
    <scope>NUCLEOTIDE SEQUENCE [LARGE SCALE GENOMIC DNA]</scope>
    <source>
        <strain evidence="6 7">R1</strain>
    </source>
</reference>
<dbReference type="Gene3D" id="3.10.105.10">
    <property type="entry name" value="Dipeptide-binding Protein, Domain 3"/>
    <property type="match status" value="1"/>
</dbReference>
<dbReference type="OrthoDB" id="48318at2"/>
<protein>
    <submittedName>
        <fullName evidence="6">Oligopeptide ABC transporter, periplasmic oligopeptide-binding protein OppA</fullName>
    </submittedName>
</protein>
<dbReference type="KEGG" id="ttf:THTE_0872"/>
<dbReference type="GO" id="GO:0043190">
    <property type="term" value="C:ATP-binding cassette (ABC) transporter complex"/>
    <property type="evidence" value="ECO:0007669"/>
    <property type="project" value="InterPro"/>
</dbReference>
<comment type="similarity">
    <text evidence="1">Belongs to the bacterial solute-binding protein 5 family.</text>
</comment>
<dbReference type="PANTHER" id="PTHR30290:SF9">
    <property type="entry name" value="OLIGOPEPTIDE-BINDING PROTEIN APPA"/>
    <property type="match status" value="1"/>
</dbReference>
<evidence type="ECO:0000256" key="2">
    <source>
        <dbReference type="ARBA" id="ARBA00022448"/>
    </source>
</evidence>
<accession>A0A286RBY3</accession>
<dbReference type="InterPro" id="IPR000914">
    <property type="entry name" value="SBP_5_dom"/>
</dbReference>
<name>A0A286RBY3_9BACT</name>
<dbReference type="InterPro" id="IPR039424">
    <property type="entry name" value="SBP_5"/>
</dbReference>
<dbReference type="Proteomes" id="UP000215086">
    <property type="component" value="Chromosome"/>
</dbReference>
<dbReference type="CDD" id="cd08514">
    <property type="entry name" value="PBP2_AppA_like"/>
    <property type="match status" value="1"/>
</dbReference>
<dbReference type="Pfam" id="PF00496">
    <property type="entry name" value="SBP_bac_5"/>
    <property type="match status" value="1"/>
</dbReference>
<evidence type="ECO:0000256" key="1">
    <source>
        <dbReference type="ARBA" id="ARBA00005695"/>
    </source>
</evidence>
<dbReference type="GO" id="GO:0015833">
    <property type="term" value="P:peptide transport"/>
    <property type="evidence" value="ECO:0007669"/>
    <property type="project" value="TreeGrafter"/>
</dbReference>
<keyword evidence="7" id="KW-1185">Reference proteome</keyword>
<gene>
    <name evidence="6" type="ORF">THTE_0872</name>
</gene>
<dbReference type="PIRSF" id="PIRSF002741">
    <property type="entry name" value="MppA"/>
    <property type="match status" value="1"/>
</dbReference>
<feature type="compositionally biased region" description="Polar residues" evidence="4">
    <location>
        <begin position="48"/>
        <end position="62"/>
    </location>
</feature>
<evidence type="ECO:0000256" key="3">
    <source>
        <dbReference type="ARBA" id="ARBA00022729"/>
    </source>
</evidence>
<proteinExistence type="inferred from homology"/>
<keyword evidence="3" id="KW-0732">Signal</keyword>
<feature type="domain" description="Solute-binding protein family 5" evidence="5">
    <location>
        <begin position="131"/>
        <end position="539"/>
    </location>
</feature>
<dbReference type="PANTHER" id="PTHR30290">
    <property type="entry name" value="PERIPLASMIC BINDING COMPONENT OF ABC TRANSPORTER"/>
    <property type="match status" value="1"/>
</dbReference>
<sequence length="634" mass="72716">MAEHQNHAAITLHPLTARCVWQNWRIRFTLAALCIGLTLVGCSRTDSGSSAQESKGISQSAAESAGGTSPAKPRLTRAGVPPAENDVLLLSYPDDPDTLNPITASDTVSEAFQSRVYETLAEPRFDNPDEWEPVLAEKWEFDEKNLEFTIHLRKGVKWHPMKLPNGKPLPEAELTSRDVTFTFDCVLNPNVEAAHIRSYYEDPTATDESQRSMIEYRAVDKYTVKVRWKKPYFLAKEFTLGGVPIIPRHVFSVNATGEPISFDFSSKEFADGFNNHWANKMMCGTGPMIFKEWVSQQRLVLVRNPDYWGNPYYFSGVVYRCISNPNTNTQMLLQNQLDFAGIPDKDQFLQAKQHPNVLAKKVNLVDFAYPGYRYIGYNLTKPVFRDKEFRWALAYVIPVDTIIEKVFRGLAERTTGPFLPGSSSYDSSLPPIPYDPTKAKELLTKAGWQDTDNDGVLDKVIDGVKVPARFELMIYTDAPSYRQIAEIIKEECRKIGIDVQIAPTKWNLMLQKLRKREYEAAMLGWALSWKQDPFQLWHSSQAEVPDSSNHVAYRNPEVDKLIEELRVTMDEQKQHELYKQIHRRIYEDQPYTFLFTDRATGGYDTRLQNIKFYKIRPCYDSREWYASRPRAVGP</sequence>
<dbReference type="AlphaFoldDB" id="A0A286RBY3"/>
<feature type="region of interest" description="Disordered" evidence="4">
    <location>
        <begin position="48"/>
        <end position="79"/>
    </location>
</feature>
<dbReference type="GO" id="GO:1904680">
    <property type="term" value="F:peptide transmembrane transporter activity"/>
    <property type="evidence" value="ECO:0007669"/>
    <property type="project" value="TreeGrafter"/>
</dbReference>
<dbReference type="RefSeq" id="WP_095414065.1">
    <property type="nucleotide sequence ID" value="NZ_CP018477.1"/>
</dbReference>
<dbReference type="EMBL" id="CP018477">
    <property type="protein sequence ID" value="ASV73474.1"/>
    <property type="molecule type" value="Genomic_DNA"/>
</dbReference>
<evidence type="ECO:0000313" key="6">
    <source>
        <dbReference type="EMBL" id="ASV73474.1"/>
    </source>
</evidence>
<keyword evidence="2" id="KW-0813">Transport</keyword>
<organism evidence="6 7">
    <name type="scientific">Thermogutta terrifontis</name>
    <dbReference type="NCBI Taxonomy" id="1331910"/>
    <lineage>
        <taxon>Bacteria</taxon>
        <taxon>Pseudomonadati</taxon>
        <taxon>Planctomycetota</taxon>
        <taxon>Planctomycetia</taxon>
        <taxon>Pirellulales</taxon>
        <taxon>Thermoguttaceae</taxon>
        <taxon>Thermogutta</taxon>
    </lineage>
</organism>
<evidence type="ECO:0000256" key="4">
    <source>
        <dbReference type="SAM" id="MobiDB-lite"/>
    </source>
</evidence>
<dbReference type="GO" id="GO:0030288">
    <property type="term" value="C:outer membrane-bounded periplasmic space"/>
    <property type="evidence" value="ECO:0007669"/>
    <property type="project" value="UniProtKB-ARBA"/>
</dbReference>
<evidence type="ECO:0000313" key="7">
    <source>
        <dbReference type="Proteomes" id="UP000215086"/>
    </source>
</evidence>